<feature type="region of interest" description="Disordered" evidence="1">
    <location>
        <begin position="194"/>
        <end position="264"/>
    </location>
</feature>
<feature type="compositionally biased region" description="Low complexity" evidence="1">
    <location>
        <begin position="196"/>
        <end position="250"/>
    </location>
</feature>
<feature type="region of interest" description="Disordered" evidence="1">
    <location>
        <begin position="276"/>
        <end position="300"/>
    </location>
</feature>
<proteinExistence type="predicted"/>
<organism evidence="4 5">
    <name type="scientific">Pseudonocardia kongjuensis</name>
    <dbReference type="NCBI Taxonomy" id="102227"/>
    <lineage>
        <taxon>Bacteria</taxon>
        <taxon>Bacillati</taxon>
        <taxon>Actinomycetota</taxon>
        <taxon>Actinomycetes</taxon>
        <taxon>Pseudonocardiales</taxon>
        <taxon>Pseudonocardiaceae</taxon>
        <taxon>Pseudonocardia</taxon>
    </lineage>
</organism>
<comment type="caution">
    <text evidence="4">The sequence shown here is derived from an EMBL/GenBank/DDBJ whole genome shotgun (WGS) entry which is preliminary data.</text>
</comment>
<dbReference type="InterPro" id="IPR008613">
    <property type="entry name" value="Excalibur_Ca-bd_domain"/>
</dbReference>
<gene>
    <name evidence="4" type="ORF">GCM10009613_26990</name>
</gene>
<dbReference type="Gene3D" id="2.40.50.90">
    <property type="match status" value="1"/>
</dbReference>
<feature type="compositionally biased region" description="Basic and acidic residues" evidence="1">
    <location>
        <begin position="289"/>
        <end position="300"/>
    </location>
</feature>
<dbReference type="Proteomes" id="UP001501414">
    <property type="component" value="Unassembled WGS sequence"/>
</dbReference>
<evidence type="ECO:0000259" key="3">
    <source>
        <dbReference type="SMART" id="SM00894"/>
    </source>
</evidence>
<feature type="chain" id="PRO_5046451029" description="Excalibur calcium-binding domain-containing protein" evidence="2">
    <location>
        <begin position="20"/>
        <end position="300"/>
    </location>
</feature>
<keyword evidence="2" id="KW-0732">Signal</keyword>
<dbReference type="InterPro" id="IPR035437">
    <property type="entry name" value="SNase_OB-fold_sf"/>
</dbReference>
<dbReference type="Pfam" id="PF05901">
    <property type="entry name" value="Excalibur"/>
    <property type="match status" value="1"/>
</dbReference>
<evidence type="ECO:0000313" key="5">
    <source>
        <dbReference type="Proteomes" id="UP001501414"/>
    </source>
</evidence>
<dbReference type="SUPFAM" id="SSF50199">
    <property type="entry name" value="Staphylococcal nuclease"/>
    <property type="match status" value="1"/>
</dbReference>
<dbReference type="SMART" id="SM00894">
    <property type="entry name" value="Excalibur"/>
    <property type="match status" value="1"/>
</dbReference>
<evidence type="ECO:0000256" key="1">
    <source>
        <dbReference type="SAM" id="MobiDB-lite"/>
    </source>
</evidence>
<protein>
    <recommendedName>
        <fullName evidence="3">Excalibur calcium-binding domain-containing protein</fullName>
    </recommendedName>
</protein>
<dbReference type="EMBL" id="BAAAJK010000009">
    <property type="protein sequence ID" value="GAA1388916.1"/>
    <property type="molecule type" value="Genomic_DNA"/>
</dbReference>
<evidence type="ECO:0000256" key="2">
    <source>
        <dbReference type="SAM" id="SignalP"/>
    </source>
</evidence>
<reference evidence="4 5" key="1">
    <citation type="journal article" date="2019" name="Int. J. Syst. Evol. Microbiol.">
        <title>The Global Catalogue of Microorganisms (GCM) 10K type strain sequencing project: providing services to taxonomists for standard genome sequencing and annotation.</title>
        <authorList>
            <consortium name="The Broad Institute Genomics Platform"/>
            <consortium name="The Broad Institute Genome Sequencing Center for Infectious Disease"/>
            <person name="Wu L."/>
            <person name="Ma J."/>
        </authorList>
    </citation>
    <scope>NUCLEOTIDE SEQUENCE [LARGE SCALE GENOMIC DNA]</scope>
    <source>
        <strain evidence="4 5">JCM 11896</strain>
    </source>
</reference>
<sequence length="300" mass="29366">MSKAGIFGTVLLVAGVVYACSGPGDTGTDTEIGDGIDTASANRAATAPAVPAATAPEAGAVSGAAGGAAGTSRTGFGVDPDTVVVTSVTDGDTFRVGERRIRVIGIDSCEAGTTGGDAATAAARRLLGTGTVTLTREPGVDLDRFGREVRYVATSAGDFGRLMVPADHTGVYRGGNNASASYLGGLTGLDRGRSCGTSTAGTTTGTAPATGTARSAPAPAATRAPATTAPLQSTPRTAQTRRTAAPQPAVQAPPPAPSGGGGVYYKNCSAARAAGAAPILRGQPGYRGPLDRDGDGVACE</sequence>
<name>A0ABN1XSA4_9PSEU</name>
<evidence type="ECO:0000313" key="4">
    <source>
        <dbReference type="EMBL" id="GAA1388916.1"/>
    </source>
</evidence>
<feature type="domain" description="Excalibur calcium-binding" evidence="3">
    <location>
        <begin position="264"/>
        <end position="300"/>
    </location>
</feature>
<feature type="signal peptide" evidence="2">
    <location>
        <begin position="1"/>
        <end position="19"/>
    </location>
</feature>
<dbReference type="PROSITE" id="PS51257">
    <property type="entry name" value="PROKAR_LIPOPROTEIN"/>
    <property type="match status" value="1"/>
</dbReference>
<accession>A0ABN1XSA4</accession>
<keyword evidence="5" id="KW-1185">Reference proteome</keyword>
<dbReference type="RefSeq" id="WP_344022115.1">
    <property type="nucleotide sequence ID" value="NZ_BAAAJK010000009.1"/>
</dbReference>